<gene>
    <name evidence="2" type="ORF">EYC80_005102</name>
</gene>
<evidence type="ECO:0000313" key="2">
    <source>
        <dbReference type="EMBL" id="KAB8303718.1"/>
    </source>
</evidence>
<organism evidence="2 3">
    <name type="scientific">Monilinia laxa</name>
    <name type="common">Brown rot fungus</name>
    <name type="synonym">Sclerotinia laxa</name>
    <dbReference type="NCBI Taxonomy" id="61186"/>
    <lineage>
        <taxon>Eukaryota</taxon>
        <taxon>Fungi</taxon>
        <taxon>Dikarya</taxon>
        <taxon>Ascomycota</taxon>
        <taxon>Pezizomycotina</taxon>
        <taxon>Leotiomycetes</taxon>
        <taxon>Helotiales</taxon>
        <taxon>Sclerotiniaceae</taxon>
        <taxon>Monilinia</taxon>
    </lineage>
</organism>
<name>A0A5N6KJ74_MONLA</name>
<dbReference type="AlphaFoldDB" id="A0A5N6KJ74"/>
<accession>A0A5N6KJ74</accession>
<reference evidence="2 3" key="1">
    <citation type="submission" date="2019-06" db="EMBL/GenBank/DDBJ databases">
        <title>Genome Sequence of the Brown Rot Fungal Pathogen Monilinia laxa.</title>
        <authorList>
            <person name="De Miccolis Angelini R.M."/>
            <person name="Landi L."/>
            <person name="Abate D."/>
            <person name="Pollastro S."/>
            <person name="Romanazzi G."/>
            <person name="Faretra F."/>
        </authorList>
    </citation>
    <scope>NUCLEOTIDE SEQUENCE [LARGE SCALE GENOMIC DNA]</scope>
    <source>
        <strain evidence="2 3">Mlax316</strain>
    </source>
</reference>
<dbReference type="Proteomes" id="UP000326757">
    <property type="component" value="Unassembled WGS sequence"/>
</dbReference>
<keyword evidence="1" id="KW-0812">Transmembrane</keyword>
<sequence length="72" mass="8197">MSLKLEYKLFGQLHLLWLYSHTILTALCCYISIILEVLHPCKPFSFRFQLATACIMETIFPASFPPSCTIAA</sequence>
<keyword evidence="1" id="KW-0472">Membrane</keyword>
<dbReference type="EMBL" id="VIGI01000002">
    <property type="protein sequence ID" value="KAB8303718.1"/>
    <property type="molecule type" value="Genomic_DNA"/>
</dbReference>
<comment type="caution">
    <text evidence="2">The sequence shown here is derived from an EMBL/GenBank/DDBJ whole genome shotgun (WGS) entry which is preliminary data.</text>
</comment>
<keyword evidence="1" id="KW-1133">Transmembrane helix</keyword>
<evidence type="ECO:0000313" key="3">
    <source>
        <dbReference type="Proteomes" id="UP000326757"/>
    </source>
</evidence>
<keyword evidence="3" id="KW-1185">Reference proteome</keyword>
<proteinExistence type="predicted"/>
<evidence type="ECO:0000256" key="1">
    <source>
        <dbReference type="SAM" id="Phobius"/>
    </source>
</evidence>
<protein>
    <submittedName>
        <fullName evidence="2">Uncharacterized protein</fullName>
    </submittedName>
</protein>
<feature type="transmembrane region" description="Helical" evidence="1">
    <location>
        <begin position="16"/>
        <end position="38"/>
    </location>
</feature>